<dbReference type="EMBL" id="AP023099">
    <property type="protein sequence ID" value="BCE88481.1"/>
    <property type="molecule type" value="Genomic_DNA"/>
</dbReference>
<evidence type="ECO:0000313" key="5">
    <source>
        <dbReference type="EMBL" id="BCE88481.1"/>
    </source>
</evidence>
<evidence type="ECO:0000313" key="3">
    <source>
        <dbReference type="EMBL" id="BCE18685.1"/>
    </source>
</evidence>
<keyword evidence="1" id="KW-0732">Signal</keyword>
<evidence type="ECO:0000313" key="4">
    <source>
        <dbReference type="EMBL" id="BCE44937.1"/>
    </source>
</evidence>
<name>A0A810CMQ1_9BRAD</name>
<dbReference type="SMART" id="SM00318">
    <property type="entry name" value="SNc"/>
    <property type="match status" value="1"/>
</dbReference>
<dbReference type="SUPFAM" id="SSF50199">
    <property type="entry name" value="Staphylococcal nuclease"/>
    <property type="match status" value="1"/>
</dbReference>
<dbReference type="GeneID" id="46488537"/>
<organism evidence="5">
    <name type="scientific">Bradyrhizobium diazoefficiens</name>
    <dbReference type="NCBI Taxonomy" id="1355477"/>
    <lineage>
        <taxon>Bacteria</taxon>
        <taxon>Pseudomonadati</taxon>
        <taxon>Pseudomonadota</taxon>
        <taxon>Alphaproteobacteria</taxon>
        <taxon>Hyphomicrobiales</taxon>
        <taxon>Nitrobacteraceae</taxon>
        <taxon>Bradyrhizobium</taxon>
    </lineage>
</organism>
<proteinExistence type="predicted"/>
<dbReference type="InterPro" id="IPR035437">
    <property type="entry name" value="SNase_OB-fold_sf"/>
</dbReference>
<protein>
    <recommendedName>
        <fullName evidence="2">TNase-like domain-containing protein</fullName>
    </recommendedName>
</protein>
<accession>A0A810CMQ1</accession>
<reference evidence="4" key="3">
    <citation type="submission" date="2020-05" db="EMBL/GenBank/DDBJ databases">
        <title>Complete genome sequence of Bradyrhizobium diazoefficiens XF4 isolated from soybean nodule.</title>
        <authorList>
            <person name="Noda R."/>
            <person name="Kakizaki K."/>
            <person name="Minamisawa K."/>
        </authorList>
    </citation>
    <scope>NUCLEOTIDE SEQUENCE</scope>
    <source>
        <strain evidence="4">XF4</strain>
    </source>
</reference>
<dbReference type="EMBL" id="AP023094">
    <property type="protein sequence ID" value="BCE44937.1"/>
    <property type="molecule type" value="Genomic_DNA"/>
</dbReference>
<evidence type="ECO:0000259" key="2">
    <source>
        <dbReference type="PROSITE" id="PS50830"/>
    </source>
</evidence>
<dbReference type="EMBL" id="AP023091">
    <property type="protein sequence ID" value="BCE18685.1"/>
    <property type="molecule type" value="Genomic_DNA"/>
</dbReference>
<gene>
    <name evidence="5" type="ORF">XF10B_12790</name>
    <name evidence="3" type="ORF">XF1B_13660</name>
    <name evidence="4" type="ORF">XF4B_12860</name>
</gene>
<dbReference type="InterPro" id="IPR016071">
    <property type="entry name" value="Staphylococal_nuclease_OB-fold"/>
</dbReference>
<reference evidence="5" key="2">
    <citation type="submission" date="2020-05" db="EMBL/GenBank/DDBJ databases">
        <title>Complete genome sequence of Bradyrhizobium diazoefficiens XF10 isolated from soybean nodule.</title>
        <authorList>
            <person name="Noda R."/>
            <person name="Kakizaki K."/>
            <person name="Minamisawa K."/>
        </authorList>
    </citation>
    <scope>NUCLEOTIDE SEQUENCE</scope>
    <source>
        <strain evidence="5">XF10</strain>
    </source>
</reference>
<evidence type="ECO:0000256" key="1">
    <source>
        <dbReference type="SAM" id="SignalP"/>
    </source>
</evidence>
<dbReference type="RefSeq" id="WP_011084084.1">
    <property type="nucleotide sequence ID" value="NZ_AJQI01000048.1"/>
</dbReference>
<feature type="chain" id="PRO_5033613317" description="TNase-like domain-containing protein" evidence="1">
    <location>
        <begin position="23"/>
        <end position="148"/>
    </location>
</feature>
<sequence>MALLFRTSLVIVAVLLPNLAFAEIVGDGRNVIDGDTFEIALPSHSVKIRICGIDAPESGEPGSREAWAQLSKLVYQKTVRCIQVNHPPGTVCDGRSKSKNRDRIVAQCFADGLDIGAEMVRSGHACDWRKFDGGYYQRITGGKVCQRN</sequence>
<feature type="domain" description="TNase-like" evidence="2">
    <location>
        <begin position="22"/>
        <end position="125"/>
    </location>
</feature>
<dbReference type="PROSITE" id="PS50830">
    <property type="entry name" value="TNASE_3"/>
    <property type="match status" value="1"/>
</dbReference>
<dbReference type="Gene3D" id="2.40.50.90">
    <property type="match status" value="1"/>
</dbReference>
<dbReference type="Pfam" id="PF00565">
    <property type="entry name" value="SNase"/>
    <property type="match status" value="1"/>
</dbReference>
<feature type="signal peptide" evidence="1">
    <location>
        <begin position="1"/>
        <end position="22"/>
    </location>
</feature>
<dbReference type="AlphaFoldDB" id="A0A810CMQ1"/>
<reference evidence="3" key="1">
    <citation type="submission" date="2020-05" db="EMBL/GenBank/DDBJ databases">
        <title>Complete genome sequence of Bradyrhizobium diazoefficiens XF1 isolated from soybean nodule.</title>
        <authorList>
            <person name="Noda R."/>
            <person name="Kakizaki K."/>
            <person name="Minamisawa K."/>
        </authorList>
    </citation>
    <scope>NUCLEOTIDE SEQUENCE</scope>
    <source>
        <strain evidence="3">XF1</strain>
    </source>
</reference>